<organism evidence="1 2">
    <name type="scientific">Tolypothrix campylonemoides VB511288_2</name>
    <dbReference type="NCBI Taxonomy" id="3232311"/>
    <lineage>
        <taxon>Bacteria</taxon>
        <taxon>Bacillati</taxon>
        <taxon>Cyanobacteriota</taxon>
        <taxon>Cyanophyceae</taxon>
        <taxon>Nostocales</taxon>
        <taxon>Tolypothrichaceae</taxon>
        <taxon>Tolypothrix</taxon>
    </lineage>
</organism>
<keyword evidence="2" id="KW-1185">Reference proteome</keyword>
<dbReference type="Proteomes" id="UP001629223">
    <property type="component" value="Unassembled WGS sequence"/>
</dbReference>
<sequence length="82" mass="9185">MLLRDCTLLASDRMKAQAERVLIAQRKLYSAYRMKAFGAIALIQNHFTQAKLCPSPLNCAKKASNLDALTTSPSTFPILRTW</sequence>
<name>A0ABW8XN84_9CYAN</name>
<protein>
    <submittedName>
        <fullName evidence="1">Uncharacterized protein</fullName>
    </submittedName>
</protein>
<evidence type="ECO:0000313" key="1">
    <source>
        <dbReference type="EMBL" id="MFL9823088.1"/>
    </source>
</evidence>
<reference evidence="1 2" key="1">
    <citation type="submission" date="2024-07" db="EMBL/GenBank/DDBJ databases">
        <authorList>
            <person name="Tripathy S."/>
        </authorList>
    </citation>
    <scope>NUCLEOTIDE SEQUENCE [LARGE SCALE GENOMIC DNA]</scope>
    <source>
        <strain evidence="1 2">VB511288_2</strain>
    </source>
</reference>
<gene>
    <name evidence="1" type="ORF">AB0756_39285</name>
</gene>
<dbReference type="RefSeq" id="WP_153021486.1">
    <property type="nucleotide sequence ID" value="NZ_JBFPMW010000024.1"/>
</dbReference>
<evidence type="ECO:0000313" key="2">
    <source>
        <dbReference type="Proteomes" id="UP001629223"/>
    </source>
</evidence>
<accession>A0ABW8XN84</accession>
<comment type="caution">
    <text evidence="1">The sequence shown here is derived from an EMBL/GenBank/DDBJ whole genome shotgun (WGS) entry which is preliminary data.</text>
</comment>
<dbReference type="EMBL" id="JBFPMW010000024">
    <property type="protein sequence ID" value="MFL9823088.1"/>
    <property type="molecule type" value="Genomic_DNA"/>
</dbReference>
<proteinExistence type="predicted"/>